<dbReference type="SUPFAM" id="SSF50969">
    <property type="entry name" value="YVTN repeat-like/Quinoprotein amine dehydrogenase"/>
    <property type="match status" value="1"/>
</dbReference>
<dbReference type="Proteomes" id="UP000050424">
    <property type="component" value="Unassembled WGS sequence"/>
</dbReference>
<evidence type="ECO:0000313" key="2">
    <source>
        <dbReference type="EMBL" id="KPM44424.1"/>
    </source>
</evidence>
<dbReference type="OrthoDB" id="10033702at2759"/>
<proteinExistence type="predicted"/>
<dbReference type="Gene3D" id="2.130.10.10">
    <property type="entry name" value="YVTN repeat-like/Quinoprotein amine dehydrogenase"/>
    <property type="match status" value="1"/>
</dbReference>
<comment type="caution">
    <text evidence="2">The sequence shown here is derived from an EMBL/GenBank/DDBJ whole genome shotgun (WGS) entry which is preliminary data.</text>
</comment>
<accession>A0A0P7BL00</accession>
<dbReference type="InterPro" id="IPR015943">
    <property type="entry name" value="WD40/YVTN_repeat-like_dom_sf"/>
</dbReference>
<dbReference type="InterPro" id="IPR011044">
    <property type="entry name" value="Quino_amine_DH_bsu"/>
</dbReference>
<feature type="chain" id="PRO_5006135938" evidence="1">
    <location>
        <begin position="21"/>
        <end position="466"/>
    </location>
</feature>
<name>A0A0P7BL00_9HYPO</name>
<keyword evidence="3" id="KW-1185">Reference proteome</keyword>
<gene>
    <name evidence="2" type="ORF">AK830_g2124</name>
</gene>
<dbReference type="AlphaFoldDB" id="A0A0P7BL00"/>
<protein>
    <submittedName>
        <fullName evidence="2">Uncharacterized protein</fullName>
    </submittedName>
</protein>
<evidence type="ECO:0000313" key="3">
    <source>
        <dbReference type="Proteomes" id="UP000050424"/>
    </source>
</evidence>
<dbReference type="EMBL" id="LKCW01000019">
    <property type="protein sequence ID" value="KPM44424.1"/>
    <property type="molecule type" value="Genomic_DNA"/>
</dbReference>
<dbReference type="STRING" id="78410.A0A0P7BL00"/>
<sequence length="466" mass="50455">MPSLVSLTTLVGYLATQGSALSLPPLIPSIPGVTVPLAENAPPLPVLQVPTPPLDSLPFSVSNIKPKKIGYFWTGAGDNKHKDFLATVSLDDETFGTFIDITDVPTSGNSPHHLGPSADGQLLVGGGLLSLLKTQDTAFYFDTSDPYHPKFSHSNRGVLSSIVDEIRAKPEGGFFITYMGSAVGTSPGRLVETDADGNILHEWPEDVEGTLSILGEQFNPHGLSIDWEKKIILTSDFVVPLSILKPTLGIKKADTLRLWDLDSRKILSTITIPHGQGIQDIKFIPGNKESAALATAVGPGQVWIIYPFRKDAKGNQGVAELLYDLGDKAKESLAIYSDISTDGKLAYFTITLGNHIAVLNIADLDNVKRLDDPNETQPIIGPHYVKISPDKKNLLVTGYFVQGGDISVVNTPGDYKGHWIDLLDDGSLSFNRSIDFESIFTRSRGGARPHSSVIFDLTDPKNPIYY</sequence>
<feature type="signal peptide" evidence="1">
    <location>
        <begin position="1"/>
        <end position="20"/>
    </location>
</feature>
<evidence type="ECO:0000256" key="1">
    <source>
        <dbReference type="SAM" id="SignalP"/>
    </source>
</evidence>
<keyword evidence="1" id="KW-0732">Signal</keyword>
<organism evidence="2 3">
    <name type="scientific">Neonectria ditissima</name>
    <dbReference type="NCBI Taxonomy" id="78410"/>
    <lineage>
        <taxon>Eukaryota</taxon>
        <taxon>Fungi</taxon>
        <taxon>Dikarya</taxon>
        <taxon>Ascomycota</taxon>
        <taxon>Pezizomycotina</taxon>
        <taxon>Sordariomycetes</taxon>
        <taxon>Hypocreomycetidae</taxon>
        <taxon>Hypocreales</taxon>
        <taxon>Nectriaceae</taxon>
        <taxon>Neonectria</taxon>
    </lineage>
</organism>
<reference evidence="2 3" key="1">
    <citation type="submission" date="2015-09" db="EMBL/GenBank/DDBJ databases">
        <title>Draft genome of a European isolate of the apple canker pathogen Neonectria ditissima.</title>
        <authorList>
            <person name="Gomez-Cortecero A."/>
            <person name="Harrison R.J."/>
            <person name="Armitage A.D."/>
        </authorList>
    </citation>
    <scope>NUCLEOTIDE SEQUENCE [LARGE SCALE GENOMIC DNA]</scope>
    <source>
        <strain evidence="2 3">R09/05</strain>
    </source>
</reference>